<reference evidence="12" key="1">
    <citation type="journal article" date="2017" name="PLoS ONE">
        <title>The Agassiz's desert tortoise genome provides a resource for the conservation of a threatened species.</title>
        <authorList>
            <person name="Tollis M."/>
            <person name="DeNardo D.F."/>
            <person name="Cornelius J.A."/>
            <person name="Dolby G.A."/>
            <person name="Edwards T."/>
            <person name="Henen B.T."/>
            <person name="Karl A.E."/>
            <person name="Murphy R.W."/>
            <person name="Kusumi K."/>
        </authorList>
    </citation>
    <scope>NUCLEOTIDE SEQUENCE [LARGE SCALE GENOMIC DNA]</scope>
</reference>
<feature type="compositionally biased region" description="Basic and acidic residues" evidence="7">
    <location>
        <begin position="307"/>
        <end position="321"/>
    </location>
</feature>
<dbReference type="InterPro" id="IPR043242">
    <property type="entry name" value="PRRT3"/>
</dbReference>
<dbReference type="Ensembl" id="ENSGAGT00000010920.1">
    <property type="protein sequence ID" value="ENSGAGP00000009504.1"/>
    <property type="gene ID" value="ENSGAGG00000007521.1"/>
</dbReference>
<reference evidence="11" key="3">
    <citation type="submission" date="2025-09" db="UniProtKB">
        <authorList>
            <consortium name="Ensembl"/>
        </authorList>
    </citation>
    <scope>IDENTIFICATION</scope>
</reference>
<dbReference type="STRING" id="38772.ENSGAGP00000009504"/>
<dbReference type="InterPro" id="IPR059081">
    <property type="entry name" value="PRRT3-4"/>
</dbReference>
<feature type="compositionally biased region" description="Pro residues" evidence="7">
    <location>
        <begin position="565"/>
        <end position="574"/>
    </location>
</feature>
<sequence length="1225" mass="128243">MAAAAQLLAWSLVLVLALLPASPLPQPFSSERHSRPRAAGASLGPSWVQELAGWPPLGSPSKEALWTRQDLPALSPLALAAPGGSLVFSGAGELDDELWRGSSPAHSAAIGHDMGTPPASAGSSALPPPAWPLLLGADDTQQTLEVPPAPGSAGTEGAGGPGPATAMFQGDTGLGSGSWPFTRTPGSGAPRTEGSPGALAFESRERPSGSEPRSLQPAFPSPAKPPGAESSSGPAGQDSPGTAGTPCPRPTVSTVALAARPDSAAGASSTEGWQVADADPGSMGQEGQPVSWAPGKGQPAPQSSVPREPREPLEHAWEKGRASYTQGYSLPPWGNAQGLPPHLIGRDGQPQLEAWWVPGASLAARPAATSQPQQMPGAGGSIAGRWPGLPPVVLSAGHRELGDGAWELPPSRPVQGRLAEPAPLAHGSPTWSLTPAQTETRAPAWTEGLLAHQRSTRRVLPGSVTQPLHIPGKAAPGAEQGPEHPRARPTLHTSLGTSPVPTPPRPGAAAEEEIGAPQQVRGAVEPRTPVNATSTATSAPRPPLPGTRHSDETRPPGHGSTTAPVPTPPQPPATPQRGLIRVSTQRALQRPSLPEPGPSVPAAVPASSLPCSHASGACSLLQPNQTLLRWADLQRTLGFAWELHVYGASALFLLLSLVCVASLIGSPVLDLPHLPYTLGTNALLLGAGLLRATFLLSDPYGARARLPAPAVRLLYNAPFPLLLSAFALLLLLLLRVSQLQLLPPPLQSLPLLAALAALQSTVLLGADLLSPLLSPVLGVGLHLLSCACGTSLMLANLAAYWQLRPHQAARPGEAQRVSLGCEDPQELPEQGRALQALGPCPRVLLGCSVLGLLCCGLQAYGVLWLGAVLGPLGEFSWPWWFVQFWFRICELLLAFGLCFVASHPFCQCCGSADHICWAKLVRYFCTYRKAEAPEYPNNCYDWATGMQERAASTHISKSLIRKPPEQLHLRALKDSNEGRVPGAFSAGGSTSSLGRPGVSPTCPNAARVGRSYTSVCFEESVLSLGELQFRPPSPINLSRSIDEALFKEHLVRDSVFLRSSLQCPGRLARQDSCSSLRRSSALTPMAEPLLPATAWQRRSSDPDYLYSLAHCSSLSDLPSQSASLPPSKGLPSEPPTEGTISGSSLDSFSKGSLKISWNPWRHGLSSLESLPLEEMPNRAPLLPEESPGPSTTGGAADSECEARRSFLALSKQVDSRSMSSDTIEL</sequence>
<evidence type="ECO:0000256" key="9">
    <source>
        <dbReference type="SAM" id="SignalP"/>
    </source>
</evidence>
<feature type="transmembrane region" description="Helical" evidence="8">
    <location>
        <begin position="779"/>
        <end position="801"/>
    </location>
</feature>
<feature type="region of interest" description="Disordered" evidence="7">
    <location>
        <begin position="1169"/>
        <end position="1203"/>
    </location>
</feature>
<keyword evidence="12" id="KW-1185">Reference proteome</keyword>
<evidence type="ECO:0000313" key="12">
    <source>
        <dbReference type="Proteomes" id="UP000291020"/>
    </source>
</evidence>
<feature type="compositionally biased region" description="Polar residues" evidence="7">
    <location>
        <begin position="229"/>
        <end position="242"/>
    </location>
</feature>
<proteinExistence type="predicted"/>
<feature type="transmembrane region" description="Helical" evidence="8">
    <location>
        <begin position="749"/>
        <end position="773"/>
    </location>
</feature>
<evidence type="ECO:0000313" key="11">
    <source>
        <dbReference type="Ensembl" id="ENSGAGP00000009504.1"/>
    </source>
</evidence>
<feature type="transmembrane region" description="Helical" evidence="8">
    <location>
        <begin position="676"/>
        <end position="697"/>
    </location>
</feature>
<feature type="transmembrane region" description="Helical" evidence="8">
    <location>
        <begin position="717"/>
        <end position="737"/>
    </location>
</feature>
<dbReference type="PANTHER" id="PTHR47400:SF1">
    <property type="entry name" value="PROLINE-RICH TRANSMEMBRANE PROTEIN 3"/>
    <property type="match status" value="1"/>
</dbReference>
<evidence type="ECO:0000256" key="5">
    <source>
        <dbReference type="ARBA" id="ARBA00022989"/>
    </source>
</evidence>
<feature type="signal peptide" evidence="9">
    <location>
        <begin position="1"/>
        <end position="17"/>
    </location>
</feature>
<dbReference type="AlphaFoldDB" id="A0A452H4B8"/>
<keyword evidence="2" id="KW-0597">Phosphoprotein</keyword>
<dbReference type="Proteomes" id="UP000291020">
    <property type="component" value="Unassembled WGS sequence"/>
</dbReference>
<feature type="transmembrane region" description="Helical" evidence="8">
    <location>
        <begin position="843"/>
        <end position="867"/>
    </location>
</feature>
<feature type="region of interest" description="Disordered" evidence="7">
    <location>
        <begin position="453"/>
        <end position="606"/>
    </location>
</feature>
<keyword evidence="4 9" id="KW-0732">Signal</keyword>
<keyword evidence="5 8" id="KW-1133">Transmembrane helix</keyword>
<evidence type="ECO:0000256" key="8">
    <source>
        <dbReference type="SAM" id="Phobius"/>
    </source>
</evidence>
<protein>
    <recommendedName>
        <fullName evidence="10">Proline-rich transmembrane protein 3/4 domain-containing protein</fullName>
    </recommendedName>
</protein>
<keyword evidence="6 8" id="KW-0472">Membrane</keyword>
<name>A0A452H4B8_9SAUR</name>
<feature type="transmembrane region" description="Helical" evidence="8">
    <location>
        <begin position="879"/>
        <end position="901"/>
    </location>
</feature>
<reference evidence="11" key="2">
    <citation type="submission" date="2025-08" db="UniProtKB">
        <authorList>
            <consortium name="Ensembl"/>
        </authorList>
    </citation>
    <scope>IDENTIFICATION</scope>
</reference>
<feature type="region of interest" description="Disordered" evidence="7">
    <location>
        <begin position="1117"/>
        <end position="1144"/>
    </location>
</feature>
<keyword evidence="3 8" id="KW-0812">Transmembrane</keyword>
<feature type="compositionally biased region" description="Low complexity" evidence="7">
    <location>
        <begin position="1117"/>
        <end position="1127"/>
    </location>
</feature>
<evidence type="ECO:0000256" key="3">
    <source>
        <dbReference type="ARBA" id="ARBA00022692"/>
    </source>
</evidence>
<evidence type="ECO:0000259" key="10">
    <source>
        <dbReference type="Pfam" id="PF25987"/>
    </source>
</evidence>
<feature type="chain" id="PRO_5019226471" description="Proline-rich transmembrane protein 3/4 domain-containing protein" evidence="9">
    <location>
        <begin position="18"/>
        <end position="1225"/>
    </location>
</feature>
<organism evidence="11 12">
    <name type="scientific">Gopherus agassizii</name>
    <name type="common">Agassiz's desert tortoise</name>
    <dbReference type="NCBI Taxonomy" id="38772"/>
    <lineage>
        <taxon>Eukaryota</taxon>
        <taxon>Metazoa</taxon>
        <taxon>Chordata</taxon>
        <taxon>Craniata</taxon>
        <taxon>Vertebrata</taxon>
        <taxon>Euteleostomi</taxon>
        <taxon>Archelosauria</taxon>
        <taxon>Testudinata</taxon>
        <taxon>Testudines</taxon>
        <taxon>Cryptodira</taxon>
        <taxon>Durocryptodira</taxon>
        <taxon>Testudinoidea</taxon>
        <taxon>Testudinidae</taxon>
        <taxon>Gopherus</taxon>
    </lineage>
</organism>
<feature type="transmembrane region" description="Helical" evidence="8">
    <location>
        <begin position="643"/>
        <end position="664"/>
    </location>
</feature>
<dbReference type="PANTHER" id="PTHR47400">
    <property type="entry name" value="PROLINE-RICH TRANSMEMBRANE PROTEIN 3"/>
    <property type="match status" value="1"/>
</dbReference>
<dbReference type="Pfam" id="PF25987">
    <property type="entry name" value="PRRT3"/>
    <property type="match status" value="1"/>
</dbReference>
<evidence type="ECO:0000256" key="1">
    <source>
        <dbReference type="ARBA" id="ARBA00004141"/>
    </source>
</evidence>
<accession>A0A452H4B8</accession>
<evidence type="ECO:0000256" key="6">
    <source>
        <dbReference type="ARBA" id="ARBA00023136"/>
    </source>
</evidence>
<feature type="region of interest" description="Disordered" evidence="7">
    <location>
        <begin position="98"/>
        <end position="322"/>
    </location>
</feature>
<evidence type="ECO:0000256" key="7">
    <source>
        <dbReference type="SAM" id="MobiDB-lite"/>
    </source>
</evidence>
<comment type="subcellular location">
    <subcellularLocation>
        <location evidence="1">Membrane</location>
        <topology evidence="1">Multi-pass membrane protein</topology>
    </subcellularLocation>
</comment>
<evidence type="ECO:0000256" key="2">
    <source>
        <dbReference type="ARBA" id="ARBA00022553"/>
    </source>
</evidence>
<feature type="domain" description="Proline-rich transmembrane protein 3/4" evidence="10">
    <location>
        <begin position="622"/>
        <end position="925"/>
    </location>
</feature>
<evidence type="ECO:0000256" key="4">
    <source>
        <dbReference type="ARBA" id="ARBA00022729"/>
    </source>
</evidence>